<keyword evidence="3 6" id="KW-0547">Nucleotide-binding</keyword>
<feature type="domain" description="Protein kinase" evidence="9">
    <location>
        <begin position="103"/>
        <end position="389"/>
    </location>
</feature>
<evidence type="ECO:0000256" key="3">
    <source>
        <dbReference type="ARBA" id="ARBA00022741"/>
    </source>
</evidence>
<dbReference type="PROSITE" id="PS50011">
    <property type="entry name" value="PROTEIN_KINASE_DOM"/>
    <property type="match status" value="1"/>
</dbReference>
<proteinExistence type="inferred from homology"/>
<dbReference type="SUPFAM" id="SSF56112">
    <property type="entry name" value="Protein kinase-like (PK-like)"/>
    <property type="match status" value="1"/>
</dbReference>
<evidence type="ECO:0000256" key="5">
    <source>
        <dbReference type="ARBA" id="ARBA00022840"/>
    </source>
</evidence>
<keyword evidence="8" id="KW-1133">Transmembrane helix</keyword>
<dbReference type="GO" id="GO:0005524">
    <property type="term" value="F:ATP binding"/>
    <property type="evidence" value="ECO:0007669"/>
    <property type="project" value="UniProtKB-UniRule"/>
</dbReference>
<dbReference type="Gene3D" id="1.10.510.10">
    <property type="entry name" value="Transferase(Phosphotransferase) domain 1"/>
    <property type="match status" value="1"/>
</dbReference>
<evidence type="ECO:0000313" key="11">
    <source>
        <dbReference type="Proteomes" id="UP001642260"/>
    </source>
</evidence>
<evidence type="ECO:0000256" key="7">
    <source>
        <dbReference type="RuleBase" id="RU000304"/>
    </source>
</evidence>
<evidence type="ECO:0000256" key="4">
    <source>
        <dbReference type="ARBA" id="ARBA00022777"/>
    </source>
</evidence>
<evidence type="ECO:0000259" key="9">
    <source>
        <dbReference type="PROSITE" id="PS50011"/>
    </source>
</evidence>
<keyword evidence="4" id="KW-0418">Kinase</keyword>
<dbReference type="PANTHER" id="PTHR47976">
    <property type="entry name" value="G-TYPE LECTIN S-RECEPTOR-LIKE SERINE/THREONINE-PROTEIN KINASE SD2-5"/>
    <property type="match status" value="1"/>
</dbReference>
<protein>
    <recommendedName>
        <fullName evidence="9">Protein kinase domain-containing protein</fullName>
    </recommendedName>
</protein>
<accession>A0ABC8L233</accession>
<evidence type="ECO:0000313" key="10">
    <source>
        <dbReference type="EMBL" id="CAH8370525.1"/>
    </source>
</evidence>
<keyword evidence="8" id="KW-0812">Transmembrane</keyword>
<dbReference type="EMBL" id="CAKOAT010424043">
    <property type="protein sequence ID" value="CAH8370525.1"/>
    <property type="molecule type" value="Genomic_DNA"/>
</dbReference>
<dbReference type="Gene3D" id="3.30.200.20">
    <property type="entry name" value="Phosphorylase Kinase, domain 1"/>
    <property type="match status" value="1"/>
</dbReference>
<comment type="similarity">
    <text evidence="7">Belongs to the protein kinase superfamily.</text>
</comment>
<dbReference type="PANTHER" id="PTHR47976:SF115">
    <property type="entry name" value="RECEPTOR-LIKE SERINE_THREONINE-PROTEIN KINASE"/>
    <property type="match status" value="1"/>
</dbReference>
<dbReference type="PROSITE" id="PS00107">
    <property type="entry name" value="PROTEIN_KINASE_ATP"/>
    <property type="match status" value="1"/>
</dbReference>
<dbReference type="SMART" id="SM00220">
    <property type="entry name" value="S_TKc"/>
    <property type="match status" value="1"/>
</dbReference>
<keyword evidence="7" id="KW-0723">Serine/threonine-protein kinase</keyword>
<evidence type="ECO:0000256" key="8">
    <source>
        <dbReference type="SAM" id="Phobius"/>
    </source>
</evidence>
<evidence type="ECO:0000256" key="2">
    <source>
        <dbReference type="ARBA" id="ARBA00022729"/>
    </source>
</evidence>
<dbReference type="GO" id="GO:0004674">
    <property type="term" value="F:protein serine/threonine kinase activity"/>
    <property type="evidence" value="ECO:0007669"/>
    <property type="project" value="UniProtKB-KW"/>
</dbReference>
<feature type="binding site" evidence="6">
    <location>
        <position position="131"/>
    </location>
    <ligand>
        <name>ATP</name>
        <dbReference type="ChEBI" id="CHEBI:30616"/>
    </ligand>
</feature>
<organism evidence="10 11">
    <name type="scientific">Eruca vesicaria subsp. sativa</name>
    <name type="common">Garden rocket</name>
    <name type="synonym">Eruca sativa</name>
    <dbReference type="NCBI Taxonomy" id="29727"/>
    <lineage>
        <taxon>Eukaryota</taxon>
        <taxon>Viridiplantae</taxon>
        <taxon>Streptophyta</taxon>
        <taxon>Embryophyta</taxon>
        <taxon>Tracheophyta</taxon>
        <taxon>Spermatophyta</taxon>
        <taxon>Magnoliopsida</taxon>
        <taxon>eudicotyledons</taxon>
        <taxon>Gunneridae</taxon>
        <taxon>Pentapetalae</taxon>
        <taxon>rosids</taxon>
        <taxon>malvids</taxon>
        <taxon>Brassicales</taxon>
        <taxon>Brassicaceae</taxon>
        <taxon>Brassiceae</taxon>
        <taxon>Eruca</taxon>
    </lineage>
</organism>
<dbReference type="InterPro" id="IPR017441">
    <property type="entry name" value="Protein_kinase_ATP_BS"/>
</dbReference>
<keyword evidence="5 6" id="KW-0067">ATP-binding</keyword>
<gene>
    <name evidence="10" type="ORF">ERUC_LOCUS31339</name>
</gene>
<dbReference type="FunFam" id="3.30.200.20:FF:000483">
    <property type="entry name" value="Putative receptor-like protein kinase"/>
    <property type="match status" value="1"/>
</dbReference>
<dbReference type="InterPro" id="IPR011009">
    <property type="entry name" value="Kinase-like_dom_sf"/>
</dbReference>
<feature type="transmembrane region" description="Helical" evidence="8">
    <location>
        <begin position="34"/>
        <end position="54"/>
    </location>
</feature>
<sequence>MEDKKAKILATATILALIIVIIAARVYLKLSKTFHLIAGVDISLILAVICFLVIRNRYNRERKNLESRYISEGRELRIEYSFLRKVAGVPTKFKLDDLEEATDGFRLQIGKGGSGSVFKGVLKDGSQVAVKRIEGEEKGEKEFRSEVAAIASVQHKNLVRLYGYSSVNRYRFLVYDYIPNSSLDVWIFPDRGGSRKLRGCLTWDQRYQVAIDVAKALSYLHNDCRSKILHLDVKPENILLDENYRAVVTDFGLSKLVARDESRVVTEIRGTCGYLAPEWILEHGISEKSDVYSYGIVLLEMIGGRRSISRVENKKSKKKKLEYFPRIVIKKMRERRVMEIVDQRLIEAKDVDDEGKVMKLVCVALWCIQEKAKNRPDMAMVVEMLEGRVPVNEPPDCKLVVVDLLGADDDDVGEVTTGVRRVVEIPKLHIQKGRHFRFPSVCSTIISPVSPR</sequence>
<keyword evidence="1" id="KW-0808">Transferase</keyword>
<feature type="transmembrane region" description="Helical" evidence="8">
    <location>
        <begin position="7"/>
        <end position="28"/>
    </location>
</feature>
<dbReference type="FunFam" id="1.10.510.10:FF:000537">
    <property type="entry name" value="Putative receptor-like protein kinase"/>
    <property type="match status" value="1"/>
</dbReference>
<evidence type="ECO:0000256" key="1">
    <source>
        <dbReference type="ARBA" id="ARBA00022679"/>
    </source>
</evidence>
<keyword evidence="2" id="KW-0732">Signal</keyword>
<comment type="caution">
    <text evidence="10">The sequence shown here is derived from an EMBL/GenBank/DDBJ whole genome shotgun (WGS) entry which is preliminary data.</text>
</comment>
<dbReference type="InterPro" id="IPR051343">
    <property type="entry name" value="G-type_lectin_kinases/EP1-like"/>
</dbReference>
<dbReference type="Pfam" id="PF00069">
    <property type="entry name" value="Pkinase"/>
    <property type="match status" value="1"/>
</dbReference>
<dbReference type="PROSITE" id="PS00108">
    <property type="entry name" value="PROTEIN_KINASE_ST"/>
    <property type="match status" value="1"/>
</dbReference>
<dbReference type="InterPro" id="IPR008271">
    <property type="entry name" value="Ser/Thr_kinase_AS"/>
</dbReference>
<name>A0ABC8L233_ERUVS</name>
<dbReference type="InterPro" id="IPR000719">
    <property type="entry name" value="Prot_kinase_dom"/>
</dbReference>
<evidence type="ECO:0000256" key="6">
    <source>
        <dbReference type="PROSITE-ProRule" id="PRU10141"/>
    </source>
</evidence>
<dbReference type="AlphaFoldDB" id="A0ABC8L233"/>
<keyword evidence="8" id="KW-0472">Membrane</keyword>
<keyword evidence="11" id="KW-1185">Reference proteome</keyword>
<dbReference type="Proteomes" id="UP001642260">
    <property type="component" value="Unassembled WGS sequence"/>
</dbReference>
<reference evidence="10 11" key="1">
    <citation type="submission" date="2022-03" db="EMBL/GenBank/DDBJ databases">
        <authorList>
            <person name="Macdonald S."/>
            <person name="Ahmed S."/>
            <person name="Newling K."/>
        </authorList>
    </citation>
    <scope>NUCLEOTIDE SEQUENCE [LARGE SCALE GENOMIC DNA]</scope>
</reference>